<dbReference type="PANTHER" id="PTHR30419">
    <property type="entry name" value="HTH-TYPE TRANSCRIPTIONAL REGULATOR YBHD"/>
    <property type="match status" value="1"/>
</dbReference>
<evidence type="ECO:0000256" key="2">
    <source>
        <dbReference type="ARBA" id="ARBA00023015"/>
    </source>
</evidence>
<proteinExistence type="inferred from homology"/>
<reference evidence="6 7" key="1">
    <citation type="submission" date="2024-06" db="EMBL/GenBank/DDBJ databases">
        <title>Genomic Encyclopedia of Type Strains, Phase IV (KMG-IV): sequencing the most valuable type-strain genomes for metagenomic binning, comparative biology and taxonomic classification.</title>
        <authorList>
            <person name="Goeker M."/>
        </authorList>
    </citation>
    <scope>NUCLEOTIDE SEQUENCE [LARGE SCALE GENOMIC DNA]</scope>
    <source>
        <strain evidence="6 7">DSM 29780</strain>
    </source>
</reference>
<dbReference type="Gene3D" id="3.40.190.290">
    <property type="match status" value="1"/>
</dbReference>
<dbReference type="SUPFAM" id="SSF53850">
    <property type="entry name" value="Periplasmic binding protein-like II"/>
    <property type="match status" value="1"/>
</dbReference>
<sequence>MISKLEFFIALARTRHFGRAAEECGVTQPTLSAGIRQLEDQLGVLLVQRGSRFQGLTPEGERVLIWARKIVADTRALRDEMREVRSGLSGHLRLAVIPTALAFTPKITEIFKKRHPEVTFSIRSATSDQILELIENFEVDAGLTYLGGEPVGRVQTVPLYRERYYMLVSRQHPFAGRTRVSWEDAAAVDLCLLTTDMQNRRIIDRHFEEVGTRPRARMESNSIVVLFSHVLSGEWATILPAGVIEAFGYQNRVRAIELDRPESGHLVGIVTAPRDPATPLVRALLGAAKSIADKQQLAIS</sequence>
<dbReference type="GO" id="GO:0003677">
    <property type="term" value="F:DNA binding"/>
    <property type="evidence" value="ECO:0007669"/>
    <property type="project" value="UniProtKB-KW"/>
</dbReference>
<dbReference type="InterPro" id="IPR000847">
    <property type="entry name" value="LysR_HTH_N"/>
</dbReference>
<dbReference type="EMBL" id="JBEPMB010000004">
    <property type="protein sequence ID" value="MET3614472.1"/>
    <property type="molecule type" value="Genomic_DNA"/>
</dbReference>
<name>A0ABV2J138_9HYPH</name>
<evidence type="ECO:0000256" key="1">
    <source>
        <dbReference type="ARBA" id="ARBA00009437"/>
    </source>
</evidence>
<dbReference type="InterPro" id="IPR050950">
    <property type="entry name" value="HTH-type_LysR_regulators"/>
</dbReference>
<feature type="domain" description="HTH lysR-type" evidence="5">
    <location>
        <begin position="1"/>
        <end position="57"/>
    </location>
</feature>
<dbReference type="Pfam" id="PF00126">
    <property type="entry name" value="HTH_1"/>
    <property type="match status" value="1"/>
</dbReference>
<organism evidence="6 7">
    <name type="scientific">Rhizobium aquaticum</name>
    <dbReference type="NCBI Taxonomy" id="1549636"/>
    <lineage>
        <taxon>Bacteria</taxon>
        <taxon>Pseudomonadati</taxon>
        <taxon>Pseudomonadota</taxon>
        <taxon>Alphaproteobacteria</taxon>
        <taxon>Hyphomicrobiales</taxon>
        <taxon>Rhizobiaceae</taxon>
        <taxon>Rhizobium/Agrobacterium group</taxon>
        <taxon>Rhizobium</taxon>
    </lineage>
</organism>
<comment type="caution">
    <text evidence="6">The sequence shown here is derived from an EMBL/GenBank/DDBJ whole genome shotgun (WGS) entry which is preliminary data.</text>
</comment>
<evidence type="ECO:0000313" key="6">
    <source>
        <dbReference type="EMBL" id="MET3614472.1"/>
    </source>
</evidence>
<dbReference type="Gene3D" id="1.10.10.10">
    <property type="entry name" value="Winged helix-like DNA-binding domain superfamily/Winged helix DNA-binding domain"/>
    <property type="match status" value="1"/>
</dbReference>
<evidence type="ECO:0000313" key="7">
    <source>
        <dbReference type="Proteomes" id="UP001549047"/>
    </source>
</evidence>
<accession>A0ABV2J138</accession>
<evidence type="ECO:0000259" key="5">
    <source>
        <dbReference type="PROSITE" id="PS50931"/>
    </source>
</evidence>
<keyword evidence="7" id="KW-1185">Reference proteome</keyword>
<dbReference type="Pfam" id="PF03466">
    <property type="entry name" value="LysR_substrate"/>
    <property type="match status" value="1"/>
</dbReference>
<dbReference type="InterPro" id="IPR036390">
    <property type="entry name" value="WH_DNA-bd_sf"/>
</dbReference>
<dbReference type="Proteomes" id="UP001549047">
    <property type="component" value="Unassembled WGS sequence"/>
</dbReference>
<dbReference type="InterPro" id="IPR005119">
    <property type="entry name" value="LysR_subst-bd"/>
</dbReference>
<dbReference type="PRINTS" id="PR00039">
    <property type="entry name" value="HTHLYSR"/>
</dbReference>
<dbReference type="InterPro" id="IPR036388">
    <property type="entry name" value="WH-like_DNA-bd_sf"/>
</dbReference>
<keyword evidence="4" id="KW-0804">Transcription</keyword>
<gene>
    <name evidence="6" type="ORF">ABID16_002809</name>
</gene>
<comment type="similarity">
    <text evidence="1">Belongs to the LysR transcriptional regulatory family.</text>
</comment>
<keyword evidence="2" id="KW-0805">Transcription regulation</keyword>
<protein>
    <submittedName>
        <fullName evidence="6">DNA-binding transcriptional LysR family regulator</fullName>
    </submittedName>
</protein>
<dbReference type="PANTHER" id="PTHR30419:SF31">
    <property type="entry name" value="BLR3139 PROTEIN"/>
    <property type="match status" value="1"/>
</dbReference>
<evidence type="ECO:0000256" key="4">
    <source>
        <dbReference type="ARBA" id="ARBA00023163"/>
    </source>
</evidence>
<keyword evidence="3 6" id="KW-0238">DNA-binding</keyword>
<dbReference type="PROSITE" id="PS50931">
    <property type="entry name" value="HTH_LYSR"/>
    <property type="match status" value="1"/>
</dbReference>
<dbReference type="RefSeq" id="WP_354556976.1">
    <property type="nucleotide sequence ID" value="NZ_JBEPMB010000004.1"/>
</dbReference>
<dbReference type="SUPFAM" id="SSF46785">
    <property type="entry name" value="Winged helix' DNA-binding domain"/>
    <property type="match status" value="1"/>
</dbReference>
<dbReference type="CDD" id="cd05466">
    <property type="entry name" value="PBP2_LTTR_substrate"/>
    <property type="match status" value="1"/>
</dbReference>
<evidence type="ECO:0000256" key="3">
    <source>
        <dbReference type="ARBA" id="ARBA00023125"/>
    </source>
</evidence>